<reference evidence="2" key="1">
    <citation type="journal article" date="2020" name="Stud. Mycol.">
        <title>101 Dothideomycetes genomes: a test case for predicting lifestyles and emergence of pathogens.</title>
        <authorList>
            <person name="Haridas S."/>
            <person name="Albert R."/>
            <person name="Binder M."/>
            <person name="Bloem J."/>
            <person name="Labutti K."/>
            <person name="Salamov A."/>
            <person name="Andreopoulos B."/>
            <person name="Baker S."/>
            <person name="Barry K."/>
            <person name="Bills G."/>
            <person name="Bluhm B."/>
            <person name="Cannon C."/>
            <person name="Castanera R."/>
            <person name="Culley D."/>
            <person name="Daum C."/>
            <person name="Ezra D."/>
            <person name="Gonzalez J."/>
            <person name="Henrissat B."/>
            <person name="Kuo A."/>
            <person name="Liang C."/>
            <person name="Lipzen A."/>
            <person name="Lutzoni F."/>
            <person name="Magnuson J."/>
            <person name="Mondo S."/>
            <person name="Nolan M."/>
            <person name="Ohm R."/>
            <person name="Pangilinan J."/>
            <person name="Park H.-J."/>
            <person name="Ramirez L."/>
            <person name="Alfaro M."/>
            <person name="Sun H."/>
            <person name="Tritt A."/>
            <person name="Yoshinaga Y."/>
            <person name="Zwiers L.-H."/>
            <person name="Turgeon B."/>
            <person name="Goodwin S."/>
            <person name="Spatafora J."/>
            <person name="Crous P."/>
            <person name="Grigoriev I."/>
        </authorList>
    </citation>
    <scope>NUCLEOTIDE SEQUENCE</scope>
    <source>
        <strain evidence="2">CBS 122367</strain>
    </source>
</reference>
<gene>
    <name evidence="2" type="ORF">K458DRAFT_391340</name>
</gene>
<feature type="compositionally biased region" description="Basic and acidic residues" evidence="1">
    <location>
        <begin position="91"/>
        <end position="104"/>
    </location>
</feature>
<feature type="region of interest" description="Disordered" evidence="1">
    <location>
        <begin position="86"/>
        <end position="129"/>
    </location>
</feature>
<organism evidence="2 3">
    <name type="scientific">Lentithecium fluviatile CBS 122367</name>
    <dbReference type="NCBI Taxonomy" id="1168545"/>
    <lineage>
        <taxon>Eukaryota</taxon>
        <taxon>Fungi</taxon>
        <taxon>Dikarya</taxon>
        <taxon>Ascomycota</taxon>
        <taxon>Pezizomycotina</taxon>
        <taxon>Dothideomycetes</taxon>
        <taxon>Pleosporomycetidae</taxon>
        <taxon>Pleosporales</taxon>
        <taxon>Massarineae</taxon>
        <taxon>Lentitheciaceae</taxon>
        <taxon>Lentithecium</taxon>
    </lineage>
</organism>
<name>A0A6G1IUA8_9PLEO</name>
<dbReference type="EMBL" id="MU005589">
    <property type="protein sequence ID" value="KAF2681822.1"/>
    <property type="molecule type" value="Genomic_DNA"/>
</dbReference>
<dbReference type="Proteomes" id="UP000799291">
    <property type="component" value="Unassembled WGS sequence"/>
</dbReference>
<accession>A0A6G1IUA8</accession>
<evidence type="ECO:0000256" key="1">
    <source>
        <dbReference type="SAM" id="MobiDB-lite"/>
    </source>
</evidence>
<dbReference type="AlphaFoldDB" id="A0A6G1IUA8"/>
<sequence>MALRDAYFFVHAVHFKDRKCMGRFNVEDSSARNEERDVEAAERDVVAKAMFTSEVAPPTAFTNITVANKFLTVPVYNPFMGSNVNGASGGESHESGRSDKKRGVSDGLDGGVQKKAKTQDNQSMLHSITAKNSAESPLVRFPKEMRNMIYAYTIRGYDIYPLAACAGKVAHFDELAAPGRVGFDGENAAAYGVGVDPIAEIRRETE</sequence>
<protein>
    <submittedName>
        <fullName evidence="2">Uncharacterized protein</fullName>
    </submittedName>
</protein>
<keyword evidence="3" id="KW-1185">Reference proteome</keyword>
<feature type="compositionally biased region" description="Polar residues" evidence="1">
    <location>
        <begin position="119"/>
        <end position="129"/>
    </location>
</feature>
<evidence type="ECO:0000313" key="2">
    <source>
        <dbReference type="EMBL" id="KAF2681822.1"/>
    </source>
</evidence>
<proteinExistence type="predicted"/>
<evidence type="ECO:0000313" key="3">
    <source>
        <dbReference type="Proteomes" id="UP000799291"/>
    </source>
</evidence>